<accession>A0A4Y2G0L9</accession>
<name>A0A4Y2G0L9_ARAVE</name>
<dbReference type="AlphaFoldDB" id="A0A4Y2G0L9"/>
<evidence type="ECO:0000313" key="1">
    <source>
        <dbReference type="EMBL" id="GBM47280.1"/>
    </source>
</evidence>
<dbReference type="EMBL" id="BGPR01176110">
    <property type="protein sequence ID" value="GBM47280.1"/>
    <property type="molecule type" value="Genomic_DNA"/>
</dbReference>
<dbReference type="Proteomes" id="UP000499080">
    <property type="component" value="Unassembled WGS sequence"/>
</dbReference>
<gene>
    <name evidence="1" type="ORF">AVEN_157397_1</name>
</gene>
<keyword evidence="2" id="KW-1185">Reference proteome</keyword>
<sequence length="156" mass="17107">MVTEDSDSCGFTQCSYNSTSGVIKFFPCTNSAGLNPVLSCVTVRKASKVAGRFFSQSSPDCKHSTFNNRFNVLWNISTGLDCGWCTELWVTLIPNLSKNSVVKWLVKEVPLSHWISRGNPILLKTSSKASITETELISATGIASGYFDDIQIAVKR</sequence>
<evidence type="ECO:0000313" key="2">
    <source>
        <dbReference type="Proteomes" id="UP000499080"/>
    </source>
</evidence>
<protein>
    <submittedName>
        <fullName evidence="1">Uncharacterized protein</fullName>
    </submittedName>
</protein>
<organism evidence="1 2">
    <name type="scientific">Araneus ventricosus</name>
    <name type="common">Orbweaver spider</name>
    <name type="synonym">Epeira ventricosa</name>
    <dbReference type="NCBI Taxonomy" id="182803"/>
    <lineage>
        <taxon>Eukaryota</taxon>
        <taxon>Metazoa</taxon>
        <taxon>Ecdysozoa</taxon>
        <taxon>Arthropoda</taxon>
        <taxon>Chelicerata</taxon>
        <taxon>Arachnida</taxon>
        <taxon>Araneae</taxon>
        <taxon>Araneomorphae</taxon>
        <taxon>Entelegynae</taxon>
        <taxon>Araneoidea</taxon>
        <taxon>Araneidae</taxon>
        <taxon>Araneus</taxon>
    </lineage>
</organism>
<proteinExistence type="predicted"/>
<comment type="caution">
    <text evidence="1">The sequence shown here is derived from an EMBL/GenBank/DDBJ whole genome shotgun (WGS) entry which is preliminary data.</text>
</comment>
<reference evidence="1 2" key="1">
    <citation type="journal article" date="2019" name="Sci. Rep.">
        <title>Orb-weaving spider Araneus ventricosus genome elucidates the spidroin gene catalogue.</title>
        <authorList>
            <person name="Kono N."/>
            <person name="Nakamura H."/>
            <person name="Ohtoshi R."/>
            <person name="Moran D.A.P."/>
            <person name="Shinohara A."/>
            <person name="Yoshida Y."/>
            <person name="Fujiwara M."/>
            <person name="Mori M."/>
            <person name="Tomita M."/>
            <person name="Arakawa K."/>
        </authorList>
    </citation>
    <scope>NUCLEOTIDE SEQUENCE [LARGE SCALE GENOMIC DNA]</scope>
</reference>